<evidence type="ECO:0000313" key="1">
    <source>
        <dbReference type="EMBL" id="AZE48453.1"/>
    </source>
</evidence>
<dbReference type="EMBL" id="CP027753">
    <property type="protein sequence ID" value="AZE48453.1"/>
    <property type="molecule type" value="Genomic_DNA"/>
</dbReference>
<proteinExistence type="predicted"/>
<dbReference type="AlphaFoldDB" id="A0A3G7TMY5"/>
<dbReference type="Proteomes" id="UP000268048">
    <property type="component" value="Chromosome"/>
</dbReference>
<organism evidence="1 2">
    <name type="scientific">Pseudomonas chlororaphis</name>
    <dbReference type="NCBI Taxonomy" id="587753"/>
    <lineage>
        <taxon>Bacteria</taxon>
        <taxon>Pseudomonadati</taxon>
        <taxon>Pseudomonadota</taxon>
        <taxon>Gammaproteobacteria</taxon>
        <taxon>Pseudomonadales</taxon>
        <taxon>Pseudomonadaceae</taxon>
        <taxon>Pseudomonas</taxon>
    </lineage>
</organism>
<reference evidence="1 2" key="1">
    <citation type="submission" date="2018-03" db="EMBL/GenBank/DDBJ databases">
        <title>Diversity of phytobeneficial traits revealed by whole-genome analysis of worldwide-isolated phenazine-producing Pseudomonas spp.</title>
        <authorList>
            <person name="Biessy A."/>
            <person name="Novinscak A."/>
            <person name="Blom J."/>
            <person name="Leger G."/>
            <person name="Thomashow L.S."/>
            <person name="Cazorla F.M."/>
            <person name="Josic D."/>
            <person name="Filion M."/>
        </authorList>
    </citation>
    <scope>NUCLEOTIDE SEQUENCE [LARGE SCALE GENOMIC DNA]</scope>
    <source>
        <strain evidence="1 2">B25</strain>
    </source>
</reference>
<protein>
    <submittedName>
        <fullName evidence="1">Transcriptional regulator, MerR family</fullName>
    </submittedName>
</protein>
<name>A0A3G7TMY5_9PSED</name>
<sequence length="52" mass="5802">MRLVGQIEEMQHLAQSKAQLLGIIDSIRDRPEGMDCSENAERIMTSIEGGRS</sequence>
<gene>
    <name evidence="1" type="ORF">C4K04_2781</name>
</gene>
<evidence type="ECO:0000313" key="2">
    <source>
        <dbReference type="Proteomes" id="UP000268048"/>
    </source>
</evidence>
<accession>A0A3G7TMY5</accession>